<keyword evidence="4 7" id="KW-0812">Transmembrane</keyword>
<evidence type="ECO:0000256" key="2">
    <source>
        <dbReference type="ARBA" id="ARBA00005811"/>
    </source>
</evidence>
<keyword evidence="10" id="KW-1185">Reference proteome</keyword>
<protein>
    <submittedName>
        <fullName evidence="9">Biopolymer transporter ExbD</fullName>
    </submittedName>
</protein>
<evidence type="ECO:0000256" key="4">
    <source>
        <dbReference type="ARBA" id="ARBA00022692"/>
    </source>
</evidence>
<evidence type="ECO:0000313" key="10">
    <source>
        <dbReference type="Proteomes" id="UP000469421"/>
    </source>
</evidence>
<accession>A0A6N7LS48</accession>
<evidence type="ECO:0000256" key="5">
    <source>
        <dbReference type="ARBA" id="ARBA00022989"/>
    </source>
</evidence>
<keyword evidence="6 8" id="KW-0472">Membrane</keyword>
<evidence type="ECO:0000256" key="7">
    <source>
        <dbReference type="RuleBase" id="RU003879"/>
    </source>
</evidence>
<keyword evidence="3" id="KW-1003">Cell membrane</keyword>
<organism evidence="9 10">
    <name type="scientific">Alcanivorax sediminis</name>
    <dbReference type="NCBI Taxonomy" id="2663008"/>
    <lineage>
        <taxon>Bacteria</taxon>
        <taxon>Pseudomonadati</taxon>
        <taxon>Pseudomonadota</taxon>
        <taxon>Gammaproteobacteria</taxon>
        <taxon>Oceanospirillales</taxon>
        <taxon>Alcanivoracaceae</taxon>
        <taxon>Alcanivorax</taxon>
    </lineage>
</organism>
<dbReference type="GO" id="GO:0005886">
    <property type="term" value="C:plasma membrane"/>
    <property type="evidence" value="ECO:0007669"/>
    <property type="project" value="UniProtKB-SubCell"/>
</dbReference>
<keyword evidence="5 8" id="KW-1133">Transmembrane helix</keyword>
<dbReference type="Proteomes" id="UP000469421">
    <property type="component" value="Unassembled WGS sequence"/>
</dbReference>
<name>A0A6N7LS48_9GAMM</name>
<dbReference type="GO" id="GO:0015031">
    <property type="term" value="P:protein transport"/>
    <property type="evidence" value="ECO:0007669"/>
    <property type="project" value="UniProtKB-KW"/>
</dbReference>
<dbReference type="PANTHER" id="PTHR30558:SF3">
    <property type="entry name" value="BIOPOLYMER TRANSPORT PROTEIN EXBD-RELATED"/>
    <property type="match status" value="1"/>
</dbReference>
<comment type="similarity">
    <text evidence="2 7">Belongs to the ExbD/TolR family.</text>
</comment>
<keyword evidence="7" id="KW-0813">Transport</keyword>
<evidence type="ECO:0000256" key="1">
    <source>
        <dbReference type="ARBA" id="ARBA00004162"/>
    </source>
</evidence>
<gene>
    <name evidence="9" type="ORF">GFN93_07605</name>
</gene>
<dbReference type="PANTHER" id="PTHR30558">
    <property type="entry name" value="EXBD MEMBRANE COMPONENT OF PMF-DRIVEN MACROMOLECULE IMPORT SYSTEM"/>
    <property type="match status" value="1"/>
</dbReference>
<comment type="subcellular location">
    <subcellularLocation>
        <location evidence="1">Cell membrane</location>
        <topology evidence="1">Single-pass membrane protein</topology>
    </subcellularLocation>
    <subcellularLocation>
        <location evidence="7">Cell membrane</location>
        <topology evidence="7">Single-pass type II membrane protein</topology>
    </subcellularLocation>
</comment>
<reference evidence="9 10" key="1">
    <citation type="submission" date="2019-10" db="EMBL/GenBank/DDBJ databases">
        <title>Alcanivorax sp.PA15-N-34 draft genome sequence.</title>
        <authorList>
            <person name="Liao X."/>
            <person name="Shao Z."/>
        </authorList>
    </citation>
    <scope>NUCLEOTIDE SEQUENCE [LARGE SCALE GENOMIC DNA]</scope>
    <source>
        <strain evidence="9 10">PA15-N-34</strain>
    </source>
</reference>
<evidence type="ECO:0000313" key="9">
    <source>
        <dbReference type="EMBL" id="MQX53113.1"/>
    </source>
</evidence>
<dbReference type="Pfam" id="PF02472">
    <property type="entry name" value="ExbD"/>
    <property type="match status" value="1"/>
</dbReference>
<keyword evidence="7" id="KW-0653">Protein transport</keyword>
<dbReference type="InterPro" id="IPR003400">
    <property type="entry name" value="ExbD"/>
</dbReference>
<evidence type="ECO:0000256" key="8">
    <source>
        <dbReference type="SAM" id="Phobius"/>
    </source>
</evidence>
<evidence type="ECO:0000256" key="3">
    <source>
        <dbReference type="ARBA" id="ARBA00022475"/>
    </source>
</evidence>
<dbReference type="RefSeq" id="WP_153500251.1">
    <property type="nucleotide sequence ID" value="NZ_JBMZXE010000007.1"/>
</dbReference>
<sequence>MMIMENNSRRPPLEPVLPLINVVFLLLIFFMLAGQLAKRPTVTVDTPVSQVANGNEARDKLLLVLKPDGQWFTEDTDTPLTDEALSALIHSLPTVTNEKTGAMIKDAEVRLLADASITMASLRLRLEDLQAMGVEQVRLVTQSDPGKASNGNHKQP</sequence>
<dbReference type="AlphaFoldDB" id="A0A6N7LS48"/>
<proteinExistence type="inferred from homology"/>
<evidence type="ECO:0000256" key="6">
    <source>
        <dbReference type="ARBA" id="ARBA00023136"/>
    </source>
</evidence>
<comment type="caution">
    <text evidence="9">The sequence shown here is derived from an EMBL/GenBank/DDBJ whole genome shotgun (WGS) entry which is preliminary data.</text>
</comment>
<dbReference type="EMBL" id="WIRE01000001">
    <property type="protein sequence ID" value="MQX53113.1"/>
    <property type="molecule type" value="Genomic_DNA"/>
</dbReference>
<dbReference type="GO" id="GO:0022857">
    <property type="term" value="F:transmembrane transporter activity"/>
    <property type="evidence" value="ECO:0007669"/>
    <property type="project" value="InterPro"/>
</dbReference>
<feature type="transmembrane region" description="Helical" evidence="8">
    <location>
        <begin position="16"/>
        <end position="33"/>
    </location>
</feature>